<organism evidence="1 2">
    <name type="scientific">Pseudomonas putida</name>
    <name type="common">Arthrobacter siderocapsulatus</name>
    <dbReference type="NCBI Taxonomy" id="303"/>
    <lineage>
        <taxon>Bacteria</taxon>
        <taxon>Pseudomonadati</taxon>
        <taxon>Pseudomonadota</taxon>
        <taxon>Gammaproteobacteria</taxon>
        <taxon>Pseudomonadales</taxon>
        <taxon>Pseudomonadaceae</taxon>
        <taxon>Pseudomonas</taxon>
    </lineage>
</organism>
<sequence length="72" mass="8201">MLVINQTHGCSKMIKTRILGQIRHLRRIFVPFHRPAHLWWQHEGGFVAGPSGFGGTKGLCILAGIFNRLEHR</sequence>
<dbReference type="EMBL" id="JAEHTE010000068">
    <property type="protein sequence ID" value="MBI6888075.1"/>
    <property type="molecule type" value="Genomic_DNA"/>
</dbReference>
<reference evidence="1" key="1">
    <citation type="submission" date="2020-12" db="EMBL/GenBank/DDBJ databases">
        <title>Enhanced detection system for hospital associated transmission using whole genome sequencing surveillance.</title>
        <authorList>
            <person name="Harrison L.H."/>
            <person name="Van Tyne D."/>
            <person name="Marsh J.W."/>
            <person name="Griffith M.P."/>
            <person name="Snyder D.J."/>
            <person name="Cooper V.S."/>
            <person name="Mustapha M."/>
        </authorList>
    </citation>
    <scope>NUCLEOTIDE SEQUENCE</scope>
    <source>
        <strain evidence="1">PSB00042</strain>
    </source>
</reference>
<accession>A0A8I1EJH8</accession>
<evidence type="ECO:0000313" key="2">
    <source>
        <dbReference type="Proteomes" id="UP000637061"/>
    </source>
</evidence>
<proteinExistence type="predicted"/>
<gene>
    <name evidence="1" type="ORF">JEU22_29605</name>
</gene>
<dbReference type="Proteomes" id="UP000637061">
    <property type="component" value="Unassembled WGS sequence"/>
</dbReference>
<protein>
    <submittedName>
        <fullName evidence="1">Uncharacterized protein</fullName>
    </submittedName>
</protein>
<name>A0A8I1EJH8_PSEPU</name>
<dbReference type="RefSeq" id="WP_156356161.1">
    <property type="nucleotide sequence ID" value="NZ_CP158159.1"/>
</dbReference>
<comment type="caution">
    <text evidence="1">The sequence shown here is derived from an EMBL/GenBank/DDBJ whole genome shotgun (WGS) entry which is preliminary data.</text>
</comment>
<evidence type="ECO:0000313" key="1">
    <source>
        <dbReference type="EMBL" id="MBI6888075.1"/>
    </source>
</evidence>
<dbReference type="AlphaFoldDB" id="A0A8I1EJH8"/>